<name>A0A4C1Z169_EUMVA</name>
<proteinExistence type="predicted"/>
<sequence length="99" mass="11548">MSMEEWQEKCAKRSTGDASLLIYSFSLAVNVRRWTSASSRPPPHNMKCHLQTMVARKPHRDINTPNGRSFHATTYCSWSHSRHFPLQWLQVLQAMWPAH</sequence>
<dbReference type="Proteomes" id="UP000299102">
    <property type="component" value="Unassembled WGS sequence"/>
</dbReference>
<protein>
    <submittedName>
        <fullName evidence="1">Uncharacterized protein</fullName>
    </submittedName>
</protein>
<dbReference type="AlphaFoldDB" id="A0A4C1Z169"/>
<evidence type="ECO:0000313" key="2">
    <source>
        <dbReference type="Proteomes" id="UP000299102"/>
    </source>
</evidence>
<evidence type="ECO:0000313" key="1">
    <source>
        <dbReference type="EMBL" id="GBP80784.1"/>
    </source>
</evidence>
<organism evidence="1 2">
    <name type="scientific">Eumeta variegata</name>
    <name type="common">Bagworm moth</name>
    <name type="synonym">Eumeta japonica</name>
    <dbReference type="NCBI Taxonomy" id="151549"/>
    <lineage>
        <taxon>Eukaryota</taxon>
        <taxon>Metazoa</taxon>
        <taxon>Ecdysozoa</taxon>
        <taxon>Arthropoda</taxon>
        <taxon>Hexapoda</taxon>
        <taxon>Insecta</taxon>
        <taxon>Pterygota</taxon>
        <taxon>Neoptera</taxon>
        <taxon>Endopterygota</taxon>
        <taxon>Lepidoptera</taxon>
        <taxon>Glossata</taxon>
        <taxon>Ditrysia</taxon>
        <taxon>Tineoidea</taxon>
        <taxon>Psychidae</taxon>
        <taxon>Oiketicinae</taxon>
        <taxon>Eumeta</taxon>
    </lineage>
</organism>
<reference evidence="1 2" key="1">
    <citation type="journal article" date="2019" name="Commun. Biol.">
        <title>The bagworm genome reveals a unique fibroin gene that provides high tensile strength.</title>
        <authorList>
            <person name="Kono N."/>
            <person name="Nakamura H."/>
            <person name="Ohtoshi R."/>
            <person name="Tomita M."/>
            <person name="Numata K."/>
            <person name="Arakawa K."/>
        </authorList>
    </citation>
    <scope>NUCLEOTIDE SEQUENCE [LARGE SCALE GENOMIC DNA]</scope>
</reference>
<accession>A0A4C1Z169</accession>
<keyword evidence="2" id="KW-1185">Reference proteome</keyword>
<dbReference type="EMBL" id="BGZK01001481">
    <property type="protein sequence ID" value="GBP80784.1"/>
    <property type="molecule type" value="Genomic_DNA"/>
</dbReference>
<comment type="caution">
    <text evidence="1">The sequence shown here is derived from an EMBL/GenBank/DDBJ whole genome shotgun (WGS) entry which is preliminary data.</text>
</comment>
<gene>
    <name evidence="1" type="ORF">EVAR_54229_1</name>
</gene>